<name>A0ABD3LC08_EUCGL</name>
<sequence length="72" mass="7943">GPGRGCCRSGSGRAEARSIGRWRRNKESSRAAADVTRRGSCRASDLSDRSWVAGREALQGLRHGWCNRNLEQ</sequence>
<evidence type="ECO:0000313" key="2">
    <source>
        <dbReference type="EMBL" id="KAL3749344.1"/>
    </source>
</evidence>
<feature type="region of interest" description="Disordered" evidence="1">
    <location>
        <begin position="1"/>
        <end position="35"/>
    </location>
</feature>
<dbReference type="Proteomes" id="UP001634007">
    <property type="component" value="Unassembled WGS sequence"/>
</dbReference>
<proteinExistence type="predicted"/>
<accession>A0ABD3LC08</accession>
<keyword evidence="3" id="KW-1185">Reference proteome</keyword>
<evidence type="ECO:0000313" key="3">
    <source>
        <dbReference type="Proteomes" id="UP001634007"/>
    </source>
</evidence>
<organism evidence="2 3">
    <name type="scientific">Eucalyptus globulus</name>
    <name type="common">Tasmanian blue gum</name>
    <dbReference type="NCBI Taxonomy" id="34317"/>
    <lineage>
        <taxon>Eukaryota</taxon>
        <taxon>Viridiplantae</taxon>
        <taxon>Streptophyta</taxon>
        <taxon>Embryophyta</taxon>
        <taxon>Tracheophyta</taxon>
        <taxon>Spermatophyta</taxon>
        <taxon>Magnoliopsida</taxon>
        <taxon>eudicotyledons</taxon>
        <taxon>Gunneridae</taxon>
        <taxon>Pentapetalae</taxon>
        <taxon>rosids</taxon>
        <taxon>malvids</taxon>
        <taxon>Myrtales</taxon>
        <taxon>Myrtaceae</taxon>
        <taxon>Myrtoideae</taxon>
        <taxon>Eucalypteae</taxon>
        <taxon>Eucalyptus</taxon>
    </lineage>
</organism>
<feature type="non-terminal residue" evidence="2">
    <location>
        <position position="72"/>
    </location>
</feature>
<reference evidence="2 3" key="1">
    <citation type="submission" date="2024-11" db="EMBL/GenBank/DDBJ databases">
        <title>Chromosome-level genome assembly of Eucalyptus globulus Labill. provides insights into its genome evolution.</title>
        <authorList>
            <person name="Li X."/>
        </authorList>
    </citation>
    <scope>NUCLEOTIDE SEQUENCE [LARGE SCALE GENOMIC DNA]</scope>
    <source>
        <strain evidence="2">CL2024</strain>
        <tissue evidence="2">Fresh tender leaves</tissue>
    </source>
</reference>
<protein>
    <submittedName>
        <fullName evidence="2">Uncharacterized protein</fullName>
    </submittedName>
</protein>
<dbReference type="AlphaFoldDB" id="A0ABD3LC08"/>
<feature type="compositionally biased region" description="Low complexity" evidence="1">
    <location>
        <begin position="1"/>
        <end position="13"/>
    </location>
</feature>
<gene>
    <name evidence="2" type="ORF">ACJRO7_010452</name>
</gene>
<dbReference type="EMBL" id="JBJKBG010000002">
    <property type="protein sequence ID" value="KAL3749344.1"/>
    <property type="molecule type" value="Genomic_DNA"/>
</dbReference>
<evidence type="ECO:0000256" key="1">
    <source>
        <dbReference type="SAM" id="MobiDB-lite"/>
    </source>
</evidence>
<feature type="non-terminal residue" evidence="2">
    <location>
        <position position="1"/>
    </location>
</feature>
<comment type="caution">
    <text evidence="2">The sequence shown here is derived from an EMBL/GenBank/DDBJ whole genome shotgun (WGS) entry which is preliminary data.</text>
</comment>